<dbReference type="AlphaFoldDB" id="A0ABD5T894"/>
<organism evidence="1 2">
    <name type="scientific">Halobaculum halobium</name>
    <dbReference type="NCBI Taxonomy" id="3032281"/>
    <lineage>
        <taxon>Archaea</taxon>
        <taxon>Methanobacteriati</taxon>
        <taxon>Methanobacteriota</taxon>
        <taxon>Stenosarchaea group</taxon>
        <taxon>Halobacteria</taxon>
        <taxon>Halobacteriales</taxon>
        <taxon>Haloferacaceae</taxon>
        <taxon>Halobaculum</taxon>
    </lineage>
</organism>
<dbReference type="Proteomes" id="UP001596443">
    <property type="component" value="Unassembled WGS sequence"/>
</dbReference>
<evidence type="ECO:0008006" key="3">
    <source>
        <dbReference type="Google" id="ProtNLM"/>
    </source>
</evidence>
<reference evidence="1 2" key="1">
    <citation type="journal article" date="2019" name="Int. J. Syst. Evol. Microbiol.">
        <title>The Global Catalogue of Microorganisms (GCM) 10K type strain sequencing project: providing services to taxonomists for standard genome sequencing and annotation.</title>
        <authorList>
            <consortium name="The Broad Institute Genomics Platform"/>
            <consortium name="The Broad Institute Genome Sequencing Center for Infectious Disease"/>
            <person name="Wu L."/>
            <person name="Ma J."/>
        </authorList>
    </citation>
    <scope>NUCLEOTIDE SEQUENCE [LARGE SCALE GENOMIC DNA]</scope>
    <source>
        <strain evidence="1 2">SYNS20</strain>
    </source>
</reference>
<dbReference type="RefSeq" id="WP_284062253.1">
    <property type="nucleotide sequence ID" value="NZ_CP126158.1"/>
</dbReference>
<accession>A0ABD5T894</accession>
<evidence type="ECO:0000313" key="1">
    <source>
        <dbReference type="EMBL" id="MFC6785396.1"/>
    </source>
</evidence>
<keyword evidence="2" id="KW-1185">Reference proteome</keyword>
<dbReference type="GeneID" id="81208427"/>
<protein>
    <recommendedName>
        <fullName evidence="3">CARDB protein</fullName>
    </recommendedName>
</protein>
<proteinExistence type="predicted"/>
<evidence type="ECO:0000313" key="2">
    <source>
        <dbReference type="Proteomes" id="UP001596443"/>
    </source>
</evidence>
<dbReference type="EMBL" id="JBHSWX010000012">
    <property type="protein sequence ID" value="MFC6785396.1"/>
    <property type="molecule type" value="Genomic_DNA"/>
</dbReference>
<name>A0ABD5T894_9EURY</name>
<sequence>MDRRKVLSLVGASSLASLAGCNTIRGAVRSGPPYFEDVEISGPEEANAGEDFELEVSAKNTGGRTGTFSTTLTIGEGAFSIDENVTIEEIPITETKSTTVGPTFIGYTGEYSFRITDYDASHEIEITTVNADLGEQVAIGDLTLSVSNPRLVESFLQEEFDETEVVSPDNGIYVAVDLAVENPDGESDPALRAFELDDEVAQSQALFPDDDSAVTYRDAQPGETGYVVFDVSRDLAGDAFSFYRSLGDSETPEISWSLGELPTPNTSTVGVLTPSSAELDAEYPVIVEFENTGEGDGFYNAILERRIGTEDESGAWEQIATISESVSAESTKEVELSDSANVLTDRKYRVRGPDGASGRDEIDIKPVSRDFGESYAFGDRWEVTVETLYPQFVQSITVGKGYSEETYTADSGQQILLAEVSRENIGGGGTIPDEESFAVVSNSETYDRFDTGYVSTISDPVSGELFDRGYQSEGELMVGWLVFAVSDSVLMDEVQIRCAPTGFSGSAEKAAIWS</sequence>
<gene>
    <name evidence="1" type="ORF">ACFQFD_05235</name>
</gene>
<comment type="caution">
    <text evidence="1">The sequence shown here is derived from an EMBL/GenBank/DDBJ whole genome shotgun (WGS) entry which is preliminary data.</text>
</comment>
<dbReference type="PROSITE" id="PS51257">
    <property type="entry name" value="PROKAR_LIPOPROTEIN"/>
    <property type="match status" value="1"/>
</dbReference>